<dbReference type="InterPro" id="IPR050744">
    <property type="entry name" value="AI-2_Isomerase_LsrG"/>
</dbReference>
<keyword evidence="2" id="KW-0503">Monooxygenase</keyword>
<dbReference type="AlphaFoldDB" id="A0A2P8GCF5"/>
<keyword evidence="3" id="KW-1185">Reference proteome</keyword>
<proteinExistence type="predicted"/>
<name>A0A2P8GCF5_9BACT</name>
<dbReference type="InterPro" id="IPR007138">
    <property type="entry name" value="ABM_dom"/>
</dbReference>
<comment type="caution">
    <text evidence="2">The sequence shown here is derived from an EMBL/GenBank/DDBJ whole genome shotgun (WGS) entry which is preliminary data.</text>
</comment>
<dbReference type="GO" id="GO:0004497">
    <property type="term" value="F:monooxygenase activity"/>
    <property type="evidence" value="ECO:0007669"/>
    <property type="project" value="UniProtKB-KW"/>
</dbReference>
<gene>
    <name evidence="2" type="ORF">CLV60_103431</name>
</gene>
<organism evidence="2 3">
    <name type="scientific">Dyadobacter jiangsuensis</name>
    <dbReference type="NCBI Taxonomy" id="1591085"/>
    <lineage>
        <taxon>Bacteria</taxon>
        <taxon>Pseudomonadati</taxon>
        <taxon>Bacteroidota</taxon>
        <taxon>Cytophagia</taxon>
        <taxon>Cytophagales</taxon>
        <taxon>Spirosomataceae</taxon>
        <taxon>Dyadobacter</taxon>
    </lineage>
</organism>
<dbReference type="Gene3D" id="3.30.70.100">
    <property type="match status" value="1"/>
</dbReference>
<dbReference type="PANTHER" id="PTHR33336:SF3">
    <property type="entry name" value="ABM DOMAIN-CONTAINING PROTEIN"/>
    <property type="match status" value="1"/>
</dbReference>
<dbReference type="EMBL" id="PYAS01000003">
    <property type="protein sequence ID" value="PSL31565.1"/>
    <property type="molecule type" value="Genomic_DNA"/>
</dbReference>
<dbReference type="SUPFAM" id="SSF54909">
    <property type="entry name" value="Dimeric alpha+beta barrel"/>
    <property type="match status" value="1"/>
</dbReference>
<dbReference type="Pfam" id="PF03992">
    <property type="entry name" value="ABM"/>
    <property type="match status" value="1"/>
</dbReference>
<evidence type="ECO:0000313" key="2">
    <source>
        <dbReference type="EMBL" id="PSL31565.1"/>
    </source>
</evidence>
<protein>
    <submittedName>
        <fullName evidence="2">Quinol monooxygenase YgiN</fullName>
    </submittedName>
</protein>
<keyword evidence="2" id="KW-0560">Oxidoreductase</keyword>
<dbReference type="PROSITE" id="PS51725">
    <property type="entry name" value="ABM"/>
    <property type="match status" value="1"/>
</dbReference>
<accession>A0A2P8GCF5</accession>
<feature type="domain" description="ABM" evidence="1">
    <location>
        <begin position="46"/>
        <end position="136"/>
    </location>
</feature>
<dbReference type="RefSeq" id="WP_229210870.1">
    <property type="nucleotide sequence ID" value="NZ_PYAS01000003.1"/>
</dbReference>
<evidence type="ECO:0000313" key="3">
    <source>
        <dbReference type="Proteomes" id="UP000241964"/>
    </source>
</evidence>
<sequence>MEALINIDTRYSTRSFRKHLLFAFLSFLGIVVFGLQPAAAQQSQMMIRIAEIEIEPAALEEYKAILKEEAAASVKLEPGVISIFPMYSKENPTSVRILEIYADRAAYEQHLKTSHFQKYKTGTASMVKSLKLVDMNAIDPVTMPLLFKKLKE</sequence>
<evidence type="ECO:0000259" key="1">
    <source>
        <dbReference type="PROSITE" id="PS51725"/>
    </source>
</evidence>
<dbReference type="PANTHER" id="PTHR33336">
    <property type="entry name" value="QUINOL MONOOXYGENASE YGIN-RELATED"/>
    <property type="match status" value="1"/>
</dbReference>
<dbReference type="InterPro" id="IPR011008">
    <property type="entry name" value="Dimeric_a/b-barrel"/>
</dbReference>
<dbReference type="Proteomes" id="UP000241964">
    <property type="component" value="Unassembled WGS sequence"/>
</dbReference>
<reference evidence="2 3" key="1">
    <citation type="submission" date="2018-03" db="EMBL/GenBank/DDBJ databases">
        <title>Genomic Encyclopedia of Archaeal and Bacterial Type Strains, Phase II (KMG-II): from individual species to whole genera.</title>
        <authorList>
            <person name="Goeker M."/>
        </authorList>
    </citation>
    <scope>NUCLEOTIDE SEQUENCE [LARGE SCALE GENOMIC DNA]</scope>
    <source>
        <strain evidence="2 3">DSM 29057</strain>
    </source>
</reference>